<proteinExistence type="predicted"/>
<organism evidence="2">
    <name type="scientific">Solanum chacoense</name>
    <name type="common">Chaco potato</name>
    <dbReference type="NCBI Taxonomy" id="4108"/>
    <lineage>
        <taxon>Eukaryota</taxon>
        <taxon>Viridiplantae</taxon>
        <taxon>Streptophyta</taxon>
        <taxon>Embryophyta</taxon>
        <taxon>Tracheophyta</taxon>
        <taxon>Spermatophyta</taxon>
        <taxon>Magnoliopsida</taxon>
        <taxon>eudicotyledons</taxon>
        <taxon>Gunneridae</taxon>
        <taxon>Pentapetalae</taxon>
        <taxon>asterids</taxon>
        <taxon>lamiids</taxon>
        <taxon>Solanales</taxon>
        <taxon>Solanaceae</taxon>
        <taxon>Solanoideae</taxon>
        <taxon>Solaneae</taxon>
        <taxon>Solanum</taxon>
    </lineage>
</organism>
<keyword evidence="1" id="KW-1133">Transmembrane helix</keyword>
<evidence type="ECO:0000256" key="1">
    <source>
        <dbReference type="SAM" id="Phobius"/>
    </source>
</evidence>
<feature type="transmembrane region" description="Helical" evidence="1">
    <location>
        <begin position="24"/>
        <end position="43"/>
    </location>
</feature>
<sequence>MSRALRLTTKASRHSKLLATLTTGLYSVVFKSFICPLLLLAVYKLKFQYEHTRWNRRGIKTYLKIIFLF</sequence>
<reference evidence="2" key="1">
    <citation type="submission" date="2015-12" db="EMBL/GenBank/DDBJ databases">
        <title>Gene expression during late stages of embryo sac development: a critical building block for successful pollen-pistil interactions.</title>
        <authorList>
            <person name="Liu Y."/>
            <person name="Joly V."/>
            <person name="Sabar M."/>
            <person name="Matton D.P."/>
        </authorList>
    </citation>
    <scope>NUCLEOTIDE SEQUENCE</scope>
</reference>
<evidence type="ECO:0000313" key="2">
    <source>
        <dbReference type="EMBL" id="JAP08761.1"/>
    </source>
</evidence>
<protein>
    <submittedName>
        <fullName evidence="2">Putative ovule protein</fullName>
    </submittedName>
</protein>
<dbReference type="EMBL" id="GEDG01036320">
    <property type="protein sequence ID" value="JAP08761.1"/>
    <property type="molecule type" value="Transcribed_RNA"/>
</dbReference>
<accession>A0A0V0GM29</accession>
<name>A0A0V0GM29_SOLCH</name>
<keyword evidence="1" id="KW-0812">Transmembrane</keyword>
<keyword evidence="1" id="KW-0472">Membrane</keyword>
<dbReference type="AlphaFoldDB" id="A0A0V0GM29"/>